<proteinExistence type="predicted"/>
<reference evidence="1" key="1">
    <citation type="journal article" date="2014" name="Int. J. Syst. Evol. Microbiol.">
        <title>Complete genome sequence of Corynebacterium casei LMG S-19264T (=DSM 44701T), isolated from a smear-ripened cheese.</title>
        <authorList>
            <consortium name="US DOE Joint Genome Institute (JGI-PGF)"/>
            <person name="Walter F."/>
            <person name="Albersmeier A."/>
            <person name="Kalinowski J."/>
            <person name="Ruckert C."/>
        </authorList>
    </citation>
    <scope>NUCLEOTIDE SEQUENCE</scope>
    <source>
        <strain evidence="1">CGMCC 1.15448</strain>
    </source>
</reference>
<comment type="caution">
    <text evidence="1">The sequence shown here is derived from an EMBL/GenBank/DDBJ whole genome shotgun (WGS) entry which is preliminary data.</text>
</comment>
<protein>
    <submittedName>
        <fullName evidence="1">DUF5020 domain-containing protein</fullName>
    </submittedName>
</protein>
<evidence type="ECO:0000313" key="1">
    <source>
        <dbReference type="EMBL" id="GGA91773.1"/>
    </source>
</evidence>
<name>A0A8J2UB10_9BACT</name>
<accession>A0A8J2UB10</accession>
<evidence type="ECO:0000313" key="2">
    <source>
        <dbReference type="Proteomes" id="UP000607559"/>
    </source>
</evidence>
<organism evidence="1 2">
    <name type="scientific">Puia dinghuensis</name>
    <dbReference type="NCBI Taxonomy" id="1792502"/>
    <lineage>
        <taxon>Bacteria</taxon>
        <taxon>Pseudomonadati</taxon>
        <taxon>Bacteroidota</taxon>
        <taxon>Chitinophagia</taxon>
        <taxon>Chitinophagales</taxon>
        <taxon>Chitinophagaceae</taxon>
        <taxon>Puia</taxon>
    </lineage>
</organism>
<dbReference type="RefSeq" id="WP_188929887.1">
    <property type="nucleotide sequence ID" value="NZ_BMJC01000001.1"/>
</dbReference>
<dbReference type="AlphaFoldDB" id="A0A8J2UB10"/>
<keyword evidence="2" id="KW-1185">Reference proteome</keyword>
<gene>
    <name evidence="1" type="ORF">GCM10011511_13920</name>
</gene>
<dbReference type="Pfam" id="PF16412">
    <property type="entry name" value="DUF5020"/>
    <property type="match status" value="1"/>
</dbReference>
<dbReference type="EMBL" id="BMJC01000001">
    <property type="protein sequence ID" value="GGA91773.1"/>
    <property type="molecule type" value="Genomic_DNA"/>
</dbReference>
<dbReference type="Proteomes" id="UP000607559">
    <property type="component" value="Unassembled WGS sequence"/>
</dbReference>
<sequence>MKLFATILILNIFLLPTLLSAQNLQLHYDLRHTIDPAQNPRNYPTLYFEYFKLLDTGRAFIKPGSFFLKTEADLLGENNNIGKFFIQASQSFRCWKPKVFINLQYSGGGGITEPKQYSYYIPNNYFAGIETHLWWRKTLFSSILYYKYVPYARPSNDFQYTLYWWTALFNYKVEIPGDFSIWTENKDHGDAATSGQKGKRFFFFAEPQIWYNLSRHLALGSKINMYYHVNLPANGLQVYPTLALKARL</sequence>
<reference evidence="1" key="2">
    <citation type="submission" date="2020-09" db="EMBL/GenBank/DDBJ databases">
        <authorList>
            <person name="Sun Q."/>
            <person name="Zhou Y."/>
        </authorList>
    </citation>
    <scope>NUCLEOTIDE SEQUENCE</scope>
    <source>
        <strain evidence="1">CGMCC 1.15448</strain>
    </source>
</reference>